<comment type="caution">
    <text evidence="1">The sequence shown here is derived from an EMBL/GenBank/DDBJ whole genome shotgun (WGS) entry which is preliminary data.</text>
</comment>
<proteinExistence type="predicted"/>
<evidence type="ECO:0008006" key="3">
    <source>
        <dbReference type="Google" id="ProtNLM"/>
    </source>
</evidence>
<gene>
    <name evidence="1" type="ORF">SNEC2469_LOCUS12545</name>
</gene>
<dbReference type="PANTHER" id="PTHR33835">
    <property type="entry name" value="YALI0C07656P"/>
    <property type="match status" value="1"/>
</dbReference>
<organism evidence="1 2">
    <name type="scientific">Symbiodinium necroappetens</name>
    <dbReference type="NCBI Taxonomy" id="1628268"/>
    <lineage>
        <taxon>Eukaryota</taxon>
        <taxon>Sar</taxon>
        <taxon>Alveolata</taxon>
        <taxon>Dinophyceae</taxon>
        <taxon>Suessiales</taxon>
        <taxon>Symbiodiniaceae</taxon>
        <taxon>Symbiodinium</taxon>
    </lineage>
</organism>
<dbReference type="AlphaFoldDB" id="A0A812RQL9"/>
<protein>
    <recommendedName>
        <fullName evidence="3">DUF4336 domain-containing protein</fullName>
    </recommendedName>
</protein>
<dbReference type="OrthoDB" id="428509at2759"/>
<dbReference type="Proteomes" id="UP000601435">
    <property type="component" value="Unassembled WGS sequence"/>
</dbReference>
<feature type="non-terminal residue" evidence="1">
    <location>
        <position position="1"/>
    </location>
</feature>
<keyword evidence="2" id="KW-1185">Reference proteome</keyword>
<name>A0A812RQL9_9DINO</name>
<dbReference type="EMBL" id="CAJNJA010019911">
    <property type="protein sequence ID" value="CAE7452362.1"/>
    <property type="molecule type" value="Genomic_DNA"/>
</dbReference>
<reference evidence="1" key="1">
    <citation type="submission" date="2021-02" db="EMBL/GenBank/DDBJ databases">
        <authorList>
            <person name="Dougan E. K."/>
            <person name="Rhodes N."/>
            <person name="Thang M."/>
            <person name="Chan C."/>
        </authorList>
    </citation>
    <scope>NUCLEOTIDE SEQUENCE</scope>
</reference>
<dbReference type="InterPro" id="IPR025638">
    <property type="entry name" value="DUF4336"/>
</dbReference>
<sequence>VYPEWFTLPLAPYARRRTLQKEIVPGQVWVLDQIFGTFYVHVPIRATVLKVTGGLLVYAPVAATKECLGMIRDLEQKHGPVRWILLPSKAVEHKVLTAPFARKFPDAKLFVAPGQFSVPV</sequence>
<feature type="non-terminal residue" evidence="1">
    <location>
        <position position="120"/>
    </location>
</feature>
<evidence type="ECO:0000313" key="1">
    <source>
        <dbReference type="EMBL" id="CAE7452362.1"/>
    </source>
</evidence>
<dbReference type="PANTHER" id="PTHR33835:SF2">
    <property type="entry name" value="LYSINE-TRNA LIGASE"/>
    <property type="match status" value="1"/>
</dbReference>
<accession>A0A812RQL9</accession>
<dbReference type="Pfam" id="PF14234">
    <property type="entry name" value="DUF4336"/>
    <property type="match status" value="1"/>
</dbReference>
<evidence type="ECO:0000313" key="2">
    <source>
        <dbReference type="Proteomes" id="UP000601435"/>
    </source>
</evidence>